<dbReference type="Proteomes" id="UP001179121">
    <property type="component" value="Chromosome"/>
</dbReference>
<evidence type="ECO:0000313" key="5">
    <source>
        <dbReference type="EMBL" id="CAI4031462.1"/>
    </source>
</evidence>
<dbReference type="SUPFAM" id="SSF56784">
    <property type="entry name" value="HAD-like"/>
    <property type="match status" value="1"/>
</dbReference>
<keyword evidence="4" id="KW-0460">Magnesium</keyword>
<evidence type="ECO:0000313" key="6">
    <source>
        <dbReference type="Proteomes" id="UP001179121"/>
    </source>
</evidence>
<evidence type="ECO:0000256" key="4">
    <source>
        <dbReference type="ARBA" id="ARBA00022842"/>
    </source>
</evidence>
<evidence type="ECO:0000256" key="2">
    <source>
        <dbReference type="ARBA" id="ARBA00006171"/>
    </source>
</evidence>
<accession>A0AA86MYT3</accession>
<evidence type="ECO:0000256" key="1">
    <source>
        <dbReference type="ARBA" id="ARBA00001946"/>
    </source>
</evidence>
<protein>
    <submittedName>
        <fullName evidence="5">HAD family phosphatase</fullName>
    </submittedName>
</protein>
<dbReference type="SFLD" id="SFLDG01135">
    <property type="entry name" value="C1.5.6:_HAD__Beta-PGM__Phospha"/>
    <property type="match status" value="1"/>
</dbReference>
<evidence type="ECO:0000256" key="3">
    <source>
        <dbReference type="ARBA" id="ARBA00022723"/>
    </source>
</evidence>
<dbReference type="GO" id="GO:0003824">
    <property type="term" value="F:catalytic activity"/>
    <property type="evidence" value="ECO:0007669"/>
    <property type="project" value="UniProtKB-ARBA"/>
</dbReference>
<dbReference type="InterPro" id="IPR036412">
    <property type="entry name" value="HAD-like_sf"/>
</dbReference>
<dbReference type="SFLD" id="SFLDS00003">
    <property type="entry name" value="Haloacid_Dehalogenase"/>
    <property type="match status" value="1"/>
</dbReference>
<name>A0AA86MYT3_9BACT</name>
<keyword evidence="3" id="KW-0479">Metal-binding</keyword>
<gene>
    <name evidence="5" type="ORF">DNFV4_01885</name>
</gene>
<dbReference type="Pfam" id="PF00702">
    <property type="entry name" value="Hydrolase"/>
    <property type="match status" value="1"/>
</dbReference>
<dbReference type="KEGG" id="nti:DNFV4_01885"/>
<dbReference type="Gene3D" id="3.40.50.1000">
    <property type="entry name" value="HAD superfamily/HAD-like"/>
    <property type="match status" value="1"/>
</dbReference>
<dbReference type="InterPro" id="IPR023214">
    <property type="entry name" value="HAD_sf"/>
</dbReference>
<comment type="cofactor">
    <cofactor evidence="1">
        <name>Mg(2+)</name>
        <dbReference type="ChEBI" id="CHEBI:18420"/>
    </cofactor>
</comment>
<dbReference type="GO" id="GO:0046872">
    <property type="term" value="F:metal ion binding"/>
    <property type="evidence" value="ECO:0007669"/>
    <property type="project" value="UniProtKB-KW"/>
</dbReference>
<comment type="similarity">
    <text evidence="2">Belongs to the HAD-like hydrolase superfamily. CbbY/CbbZ/Gph/YieH family.</text>
</comment>
<dbReference type="InterPro" id="IPR006439">
    <property type="entry name" value="HAD-SF_hydro_IA"/>
</dbReference>
<reference evidence="5" key="1">
    <citation type="submission" date="2022-10" db="EMBL/GenBank/DDBJ databases">
        <authorList>
            <person name="Koch H."/>
        </authorList>
    </citation>
    <scope>NUCLEOTIDE SEQUENCE</scope>
    <source>
        <strain evidence="5">DNF</strain>
    </source>
</reference>
<dbReference type="InterPro" id="IPR023198">
    <property type="entry name" value="PGP-like_dom2"/>
</dbReference>
<keyword evidence="6" id="KW-1185">Reference proteome</keyword>
<organism evidence="5 6">
    <name type="scientific">Nitrospira tepida</name>
    <dbReference type="NCBI Taxonomy" id="2973512"/>
    <lineage>
        <taxon>Bacteria</taxon>
        <taxon>Pseudomonadati</taxon>
        <taxon>Nitrospirota</taxon>
        <taxon>Nitrospiria</taxon>
        <taxon>Nitrospirales</taxon>
        <taxon>Nitrospiraceae</taxon>
        <taxon>Nitrospira</taxon>
    </lineage>
</organism>
<dbReference type="PANTHER" id="PTHR46193:SF21">
    <property type="entry name" value="SLL1138 PROTEIN"/>
    <property type="match status" value="1"/>
</dbReference>
<proteinExistence type="inferred from homology"/>
<dbReference type="SFLD" id="SFLDG01129">
    <property type="entry name" value="C1.5:_HAD__Beta-PGM__Phosphata"/>
    <property type="match status" value="1"/>
</dbReference>
<dbReference type="InterPro" id="IPR051600">
    <property type="entry name" value="Beta-PGM-like"/>
</dbReference>
<dbReference type="RefSeq" id="WP_289268375.1">
    <property type="nucleotide sequence ID" value="NZ_OX365700.1"/>
</dbReference>
<dbReference type="NCBIfam" id="TIGR01509">
    <property type="entry name" value="HAD-SF-IA-v3"/>
    <property type="match status" value="1"/>
</dbReference>
<dbReference type="PANTHER" id="PTHR46193">
    <property type="entry name" value="6-PHOSPHOGLUCONATE PHOSPHATASE"/>
    <property type="match status" value="1"/>
</dbReference>
<dbReference type="AlphaFoldDB" id="A0AA86MYT3"/>
<dbReference type="Gene3D" id="1.10.150.240">
    <property type="entry name" value="Putative phosphatase, domain 2"/>
    <property type="match status" value="1"/>
</dbReference>
<sequence>MLRAIIFDFDGVIADTEPLHFRAFQQVLEGIGLSLSETDYYANYLGFDDRGCFMTALAANGRPTPAETVRSLMERKAVAYLEAVRNHLVVLPGVPTFVRQASRQYPLAIASGALRPEIELILQTIGLRDCFQQIASAEDVARGKPDPEPFLLALELLNKPDGIATTAPIKPDECLVIEDSIPGIRSGKAAGMKVLAVANTHAIGELDEADAITPGLDQVNLHELSGRLWGTG</sequence>
<dbReference type="EMBL" id="OX365700">
    <property type="protein sequence ID" value="CAI4031462.1"/>
    <property type="molecule type" value="Genomic_DNA"/>
</dbReference>